<gene>
    <name evidence="4" type="ORF">CBW21_10315</name>
</gene>
<name>A0A202BAB4_CHRVL</name>
<dbReference type="GO" id="GO:0008081">
    <property type="term" value="F:phosphoric diester hydrolase activity"/>
    <property type="evidence" value="ECO:0007669"/>
    <property type="project" value="UniProtKB-ARBA"/>
</dbReference>
<keyword evidence="1" id="KW-0597">Phosphoprotein</keyword>
<dbReference type="GO" id="GO:0000160">
    <property type="term" value="P:phosphorelay signal transduction system"/>
    <property type="evidence" value="ECO:0007669"/>
    <property type="project" value="InterPro"/>
</dbReference>
<evidence type="ECO:0000313" key="5">
    <source>
        <dbReference type="Proteomes" id="UP000196342"/>
    </source>
</evidence>
<dbReference type="SUPFAM" id="SSF109604">
    <property type="entry name" value="HD-domain/PDEase-like"/>
    <property type="match status" value="1"/>
</dbReference>
<comment type="caution">
    <text evidence="4">The sequence shown here is derived from an EMBL/GenBank/DDBJ whole genome shotgun (WGS) entry which is preliminary data.</text>
</comment>
<dbReference type="PANTHER" id="PTHR45228:SF5">
    <property type="entry name" value="CYCLIC DI-GMP PHOSPHODIESTERASE VC_1348-RELATED"/>
    <property type="match status" value="1"/>
</dbReference>
<dbReference type="InterPro" id="IPR037522">
    <property type="entry name" value="HD_GYP_dom"/>
</dbReference>
<dbReference type="PROSITE" id="PS50110">
    <property type="entry name" value="RESPONSE_REGULATORY"/>
    <property type="match status" value="1"/>
</dbReference>
<organism evidence="4 5">
    <name type="scientific">Chromobacterium violaceum</name>
    <dbReference type="NCBI Taxonomy" id="536"/>
    <lineage>
        <taxon>Bacteria</taxon>
        <taxon>Pseudomonadati</taxon>
        <taxon>Pseudomonadota</taxon>
        <taxon>Betaproteobacteria</taxon>
        <taxon>Neisseriales</taxon>
        <taxon>Chromobacteriaceae</taxon>
        <taxon>Chromobacterium</taxon>
    </lineage>
</organism>
<feature type="domain" description="HD-GYP" evidence="3">
    <location>
        <begin position="148"/>
        <end position="359"/>
    </location>
</feature>
<feature type="domain" description="Response regulatory" evidence="2">
    <location>
        <begin position="5"/>
        <end position="121"/>
    </location>
</feature>
<proteinExistence type="predicted"/>
<dbReference type="OMA" id="AHWHHEK"/>
<dbReference type="PANTHER" id="PTHR45228">
    <property type="entry name" value="CYCLIC DI-GMP PHOSPHODIESTERASE TM_0186-RELATED"/>
    <property type="match status" value="1"/>
</dbReference>
<evidence type="ECO:0000313" key="4">
    <source>
        <dbReference type="EMBL" id="OVE48483.1"/>
    </source>
</evidence>
<dbReference type="EMBL" id="NHOO01000007">
    <property type="protein sequence ID" value="OVE48483.1"/>
    <property type="molecule type" value="Genomic_DNA"/>
</dbReference>
<evidence type="ECO:0000256" key="1">
    <source>
        <dbReference type="PROSITE-ProRule" id="PRU00169"/>
    </source>
</evidence>
<dbReference type="InterPro" id="IPR011006">
    <property type="entry name" value="CheY-like_superfamily"/>
</dbReference>
<dbReference type="SUPFAM" id="SSF52172">
    <property type="entry name" value="CheY-like"/>
    <property type="match status" value="1"/>
</dbReference>
<dbReference type="SMART" id="SM00448">
    <property type="entry name" value="REC"/>
    <property type="match status" value="1"/>
</dbReference>
<evidence type="ECO:0000259" key="2">
    <source>
        <dbReference type="PROSITE" id="PS50110"/>
    </source>
</evidence>
<reference evidence="4 5" key="1">
    <citation type="submission" date="2017-05" db="EMBL/GenBank/DDBJ databases">
        <title>Chromobacterium violaceum GHPS1 isolated from Hydrocarbon polluted soil in French Guiana display an awesome secondary metabolite arsenal and a battery of drug and heavy-metal-resistance and detoxification of xenobiotics proteins.</title>
        <authorList>
            <person name="Belbahri L."/>
        </authorList>
    </citation>
    <scope>NUCLEOTIDE SEQUENCE [LARGE SCALE GENOMIC DNA]</scope>
    <source>
        <strain evidence="4 5">GHPS1</strain>
    </source>
</reference>
<dbReference type="Gene3D" id="1.10.3210.10">
    <property type="entry name" value="Hypothetical protein af1432"/>
    <property type="match status" value="1"/>
</dbReference>
<sequence>MERATVLIVDDAPECLAALGELLQPHYRVLVANGGPAALRLAEGPIRPDLILLDVMMPEMDGREVFAGLRKREATAAIPVVFVTAMNEWRDELLGLESGAVDYITKPIIPPLVLARVRTQLELKQARDRLSDQNRWLEVEVSRRMAENDLTQRMAIHALARLAEMRDLETGNHLLRTQGYVDALARRLRELPRYRGELSERRIELIARSAPLHDIGKVGVPDRILLKPGRLDADEWDIMRSHARLGEQAIAQAERDIGHQVEFLSCAKQIAGHHHERWDGGGYPDGLAGERIPLPARLMALADVFDALISRRCYKAAMSFEEARGLIAAGRGSQFQPELVDCFLDGFDDFAAIAARHADEPEAVAG</sequence>
<dbReference type="InterPro" id="IPR052020">
    <property type="entry name" value="Cyclic_di-GMP/3'3'-cGAMP_PDE"/>
</dbReference>
<dbReference type="PROSITE" id="PS51832">
    <property type="entry name" value="HD_GYP"/>
    <property type="match status" value="1"/>
</dbReference>
<dbReference type="Pfam" id="PF00072">
    <property type="entry name" value="Response_reg"/>
    <property type="match status" value="1"/>
</dbReference>
<dbReference type="Gene3D" id="3.40.50.2300">
    <property type="match status" value="1"/>
</dbReference>
<accession>A0A202BAB4</accession>
<dbReference type="Pfam" id="PF13487">
    <property type="entry name" value="HD_5"/>
    <property type="match status" value="1"/>
</dbReference>
<dbReference type="InterPro" id="IPR003607">
    <property type="entry name" value="HD/PDEase_dom"/>
</dbReference>
<dbReference type="SMART" id="SM00471">
    <property type="entry name" value="HDc"/>
    <property type="match status" value="1"/>
</dbReference>
<keyword evidence="5" id="KW-1185">Reference proteome</keyword>
<dbReference type="RefSeq" id="WP_011136793.1">
    <property type="nucleotide sequence ID" value="NZ_UFVI01000002.1"/>
</dbReference>
<protein>
    <submittedName>
        <fullName evidence="4">Response regulator</fullName>
    </submittedName>
</protein>
<dbReference type="CDD" id="cd00077">
    <property type="entry name" value="HDc"/>
    <property type="match status" value="1"/>
</dbReference>
<dbReference type="InterPro" id="IPR001789">
    <property type="entry name" value="Sig_transdc_resp-reg_receiver"/>
</dbReference>
<dbReference type="AlphaFoldDB" id="A0A202BAB4"/>
<dbReference type="Proteomes" id="UP000196342">
    <property type="component" value="Unassembled WGS sequence"/>
</dbReference>
<feature type="modified residue" description="4-aspartylphosphate" evidence="1">
    <location>
        <position position="54"/>
    </location>
</feature>
<evidence type="ECO:0000259" key="3">
    <source>
        <dbReference type="PROSITE" id="PS51832"/>
    </source>
</evidence>